<organism evidence="2 5">
    <name type="scientific">Cuniculiplasma divulgatum</name>
    <dbReference type="NCBI Taxonomy" id="1673428"/>
    <lineage>
        <taxon>Archaea</taxon>
        <taxon>Methanobacteriati</taxon>
        <taxon>Thermoplasmatota</taxon>
        <taxon>Thermoplasmata</taxon>
        <taxon>Thermoplasmatales</taxon>
        <taxon>Cuniculiplasmataceae</taxon>
        <taxon>Cuniculiplasma</taxon>
    </lineage>
</organism>
<evidence type="ECO:0000259" key="1">
    <source>
        <dbReference type="PROSITE" id="PS51379"/>
    </source>
</evidence>
<keyword evidence="4" id="KW-1185">Reference proteome</keyword>
<dbReference type="OrthoDB" id="27922at2157"/>
<dbReference type="PROSITE" id="PS00198">
    <property type="entry name" value="4FE4S_FER_1"/>
    <property type="match status" value="1"/>
</dbReference>
<reference evidence="3" key="2">
    <citation type="submission" date="2016-06" db="EMBL/GenBank/DDBJ databases">
        <authorList>
            <person name="Olsen C.W."/>
            <person name="Carey S."/>
            <person name="Hinshaw L."/>
            <person name="Karasin A.I."/>
        </authorList>
    </citation>
    <scope>NUCLEOTIDE SEQUENCE [LARGE SCALE GENOMIC DNA]</scope>
    <source>
        <strain evidence="3">PM4</strain>
    </source>
</reference>
<proteinExistence type="predicted"/>
<dbReference type="SUPFAM" id="SSF46548">
    <property type="entry name" value="alpha-helical ferredoxin"/>
    <property type="match status" value="1"/>
</dbReference>
<reference evidence="4" key="3">
    <citation type="submission" date="2016-06" db="EMBL/GenBank/DDBJ databases">
        <authorList>
            <person name="Toshchakov V.S."/>
        </authorList>
    </citation>
    <scope>NUCLEOTIDE SEQUENCE [LARGE SCALE GENOMIC DNA]</scope>
    <source>
        <strain>PM4 (JCM 30641</strain>
        <strain evidence="4">\VKM B-2940)</strain>
    </source>
</reference>
<evidence type="ECO:0000313" key="3">
    <source>
        <dbReference type="EMBL" id="SJK84237.1"/>
    </source>
</evidence>
<dbReference type="PANTHER" id="PTHR42783">
    <property type="entry name" value="GLUTAMATE SYNTHASE [NADPH] SMALL CHAIN"/>
    <property type="match status" value="1"/>
</dbReference>
<dbReference type="KEGG" id="cdiv:CPM_0352"/>
<feature type="domain" description="4Fe-4S ferredoxin-type" evidence="1">
    <location>
        <begin position="32"/>
        <end position="60"/>
    </location>
</feature>
<protein>
    <submittedName>
        <fullName evidence="2">Oxidoreductase</fullName>
    </submittedName>
</protein>
<dbReference type="InterPro" id="IPR009051">
    <property type="entry name" value="Helical_ferredxn"/>
</dbReference>
<dbReference type="InterPro" id="IPR036188">
    <property type="entry name" value="FAD/NAD-bd_sf"/>
</dbReference>
<dbReference type="PROSITE" id="PS51379">
    <property type="entry name" value="4FE4S_FER_2"/>
    <property type="match status" value="1"/>
</dbReference>
<dbReference type="Proteomes" id="UP000195607">
    <property type="component" value="Chromosome I"/>
</dbReference>
<dbReference type="Pfam" id="PF14691">
    <property type="entry name" value="Fer4_20"/>
    <property type="match status" value="1"/>
</dbReference>
<dbReference type="RefSeq" id="WP_077075905.1">
    <property type="nucleotide sequence ID" value="NZ_LT671858.1"/>
</dbReference>
<dbReference type="InterPro" id="IPR028261">
    <property type="entry name" value="DPD_II"/>
</dbReference>
<dbReference type="GeneID" id="41587684"/>
<dbReference type="Gene3D" id="3.50.50.60">
    <property type="entry name" value="FAD/NAD(P)-binding domain"/>
    <property type="match status" value="2"/>
</dbReference>
<dbReference type="InterPro" id="IPR023753">
    <property type="entry name" value="FAD/NAD-binding_dom"/>
</dbReference>
<sequence length="484" mass="53858">MLKFDRVKIQEEDPKERSKSFTIEPMKEYTTEEATAEASRCIGCNICTQACPASLDIGAYINSTAVGDPAQTVRIVFENLPFPAIIGRVCTHNCEDICVMYDTGGPLAIRHLKRYAADQFDDYGKILNVKKRSFINKRVAVIGAGPAGLSAAYYLSIQGVRVTVFESLPVMGGFMRVGIPRYRLPFEVIEKETGYITSNGVEVKLNTKVGTDITFKEILNSYDAVFLGVGTHKPRMTGTPGSDANNLMHATEFLRRTALGEKLPVGNKVIVIGGGFTANDAARSSLRLGANEINIMYRRREVDRPGYPSMNADEEMEESLGESVNYMWEVTPFEYVKEGDRIVQVKYWKNQMVQDTGGRAKPVPQKEKTFTMDVDFVIEATGQETDFSFLGEEYARQLRLTPHGGIIVDQRGMTSIEGVFSGGDSTNMTHDLISAVRDGDIATLGILDYLNLMDKVNEEYLPLLDRWKKFSPMAAKLAYADRVK</sequence>
<dbReference type="EMBL" id="LT671858">
    <property type="protein sequence ID" value="SIM40488.1"/>
    <property type="molecule type" value="Genomic_DNA"/>
</dbReference>
<dbReference type="PANTHER" id="PTHR42783:SF3">
    <property type="entry name" value="GLUTAMATE SYNTHASE [NADPH] SMALL CHAIN-RELATED"/>
    <property type="match status" value="1"/>
</dbReference>
<evidence type="ECO:0000313" key="2">
    <source>
        <dbReference type="EMBL" id="SIM40488.1"/>
    </source>
</evidence>
<dbReference type="GO" id="GO:0016491">
    <property type="term" value="F:oxidoreductase activity"/>
    <property type="evidence" value="ECO:0007669"/>
    <property type="project" value="InterPro"/>
</dbReference>
<evidence type="ECO:0000313" key="5">
    <source>
        <dbReference type="Proteomes" id="UP000195607"/>
    </source>
</evidence>
<evidence type="ECO:0000313" key="4">
    <source>
        <dbReference type="Proteomes" id="UP000187822"/>
    </source>
</evidence>
<dbReference type="EMBL" id="LT719092">
    <property type="protein sequence ID" value="SJK84237.1"/>
    <property type="molecule type" value="Genomic_DNA"/>
</dbReference>
<dbReference type="SUPFAM" id="SSF51971">
    <property type="entry name" value="Nucleotide-binding domain"/>
    <property type="match status" value="2"/>
</dbReference>
<gene>
    <name evidence="3" type="ORF">CPM_0352</name>
    <name evidence="2" type="ORF">CSP5_0381</name>
</gene>
<dbReference type="GO" id="GO:0051536">
    <property type="term" value="F:iron-sulfur cluster binding"/>
    <property type="evidence" value="ECO:0007669"/>
    <property type="project" value="InterPro"/>
</dbReference>
<dbReference type="Gene3D" id="1.10.1060.10">
    <property type="entry name" value="Alpha-helical ferredoxin"/>
    <property type="match status" value="1"/>
</dbReference>
<dbReference type="InterPro" id="IPR017896">
    <property type="entry name" value="4Fe4S_Fe-S-bd"/>
</dbReference>
<dbReference type="Pfam" id="PF07992">
    <property type="entry name" value="Pyr_redox_2"/>
    <property type="match status" value="1"/>
</dbReference>
<accession>A0A1N5SWW2</accession>
<name>A0A1N5SWW2_9ARCH</name>
<dbReference type="InterPro" id="IPR017900">
    <property type="entry name" value="4Fe4S_Fe_S_CS"/>
</dbReference>
<dbReference type="STRING" id="1673428.CPM_0352"/>
<reference evidence="2 5" key="1">
    <citation type="submission" date="2016-04" db="EMBL/GenBank/DDBJ databases">
        <authorList>
            <person name="Evans L.H."/>
            <person name="Alamgir A."/>
            <person name="Owens N."/>
            <person name="Weber N.D."/>
            <person name="Virtaneva K."/>
            <person name="Barbian K."/>
            <person name="Babar A."/>
            <person name="Rosenke K."/>
        </authorList>
    </citation>
    <scope>NUCLEOTIDE SEQUENCE [LARGE SCALE GENOMIC DNA]</scope>
    <source>
        <strain evidence="2">S5</strain>
        <strain evidence="5">S5(T) (JCM 30642 \VKM B-2941)</strain>
    </source>
</reference>
<dbReference type="PRINTS" id="PR00419">
    <property type="entry name" value="ADXRDTASE"/>
</dbReference>
<dbReference type="AlphaFoldDB" id="A0A1N5SWW2"/>
<dbReference type="Proteomes" id="UP000187822">
    <property type="component" value="Chromosome I"/>
</dbReference>